<dbReference type="InterPro" id="IPR003374">
    <property type="entry name" value="ApbE-like_sf"/>
</dbReference>
<comment type="cofactor">
    <cofactor evidence="1">
        <name>Mg(2+)</name>
        <dbReference type="ChEBI" id="CHEBI:18420"/>
    </cofactor>
</comment>
<dbReference type="EC" id="2.7.1.180" evidence="2 11"/>
<dbReference type="SUPFAM" id="SSF143631">
    <property type="entry name" value="ApbE-like"/>
    <property type="match status" value="1"/>
</dbReference>
<keyword evidence="6 11" id="KW-0479">Metal-binding</keyword>
<reference evidence="12 13" key="1">
    <citation type="submission" date="2022-12" db="EMBL/GenBank/DDBJ databases">
        <title>Draft genome sequence of Paenibacillus sp. dW9.</title>
        <authorList>
            <person name="Choi E.-W."/>
            <person name="Kim D.-U."/>
        </authorList>
    </citation>
    <scope>NUCLEOTIDE SEQUENCE [LARGE SCALE GENOMIC DNA]</scope>
    <source>
        <strain evidence="13">dW9</strain>
    </source>
</reference>
<evidence type="ECO:0000256" key="10">
    <source>
        <dbReference type="ARBA" id="ARBA00048540"/>
    </source>
</evidence>
<gene>
    <name evidence="12" type="ORF">O9H85_17970</name>
</gene>
<dbReference type="GO" id="GO:0016740">
    <property type="term" value="F:transferase activity"/>
    <property type="evidence" value="ECO:0007669"/>
    <property type="project" value="UniProtKB-KW"/>
</dbReference>
<evidence type="ECO:0000313" key="13">
    <source>
        <dbReference type="Proteomes" id="UP001527882"/>
    </source>
</evidence>
<evidence type="ECO:0000256" key="2">
    <source>
        <dbReference type="ARBA" id="ARBA00011955"/>
    </source>
</evidence>
<dbReference type="EMBL" id="JAQAGZ010000011">
    <property type="protein sequence ID" value="MCZ8514282.1"/>
    <property type="molecule type" value="Genomic_DNA"/>
</dbReference>
<dbReference type="InterPro" id="IPR024932">
    <property type="entry name" value="ApbE"/>
</dbReference>
<evidence type="ECO:0000313" key="12">
    <source>
        <dbReference type="EMBL" id="MCZ8514282.1"/>
    </source>
</evidence>
<protein>
    <recommendedName>
        <fullName evidence="3 11">FAD:protein FMN transferase</fullName>
        <ecNumber evidence="2 11">2.7.1.180</ecNumber>
    </recommendedName>
    <alternativeName>
        <fullName evidence="9 11">Flavin transferase</fullName>
    </alternativeName>
</protein>
<evidence type="ECO:0000256" key="5">
    <source>
        <dbReference type="ARBA" id="ARBA00022679"/>
    </source>
</evidence>
<dbReference type="Proteomes" id="UP001527882">
    <property type="component" value="Unassembled WGS sequence"/>
</dbReference>
<comment type="similarity">
    <text evidence="11">Belongs to the ApbE family.</text>
</comment>
<evidence type="ECO:0000256" key="8">
    <source>
        <dbReference type="ARBA" id="ARBA00022842"/>
    </source>
</evidence>
<dbReference type="PIRSF" id="PIRSF006268">
    <property type="entry name" value="ApbE"/>
    <property type="match status" value="1"/>
</dbReference>
<dbReference type="Gene3D" id="3.10.520.10">
    <property type="entry name" value="ApbE-like domains"/>
    <property type="match status" value="1"/>
</dbReference>
<dbReference type="Pfam" id="PF02424">
    <property type="entry name" value="ApbE"/>
    <property type="match status" value="1"/>
</dbReference>
<comment type="catalytic activity">
    <reaction evidence="10 11">
        <text>L-threonyl-[protein] + FAD = FMN-L-threonyl-[protein] + AMP + H(+)</text>
        <dbReference type="Rhea" id="RHEA:36847"/>
        <dbReference type="Rhea" id="RHEA-COMP:11060"/>
        <dbReference type="Rhea" id="RHEA-COMP:11061"/>
        <dbReference type="ChEBI" id="CHEBI:15378"/>
        <dbReference type="ChEBI" id="CHEBI:30013"/>
        <dbReference type="ChEBI" id="CHEBI:57692"/>
        <dbReference type="ChEBI" id="CHEBI:74257"/>
        <dbReference type="ChEBI" id="CHEBI:456215"/>
        <dbReference type="EC" id="2.7.1.180"/>
    </reaction>
</comment>
<sequence length="293" mass="32310">MDTVVDIQVAGTTRRTDREKETAINRAFEAFRQVEQACSRFSPDSELMQVCARVGTPVSVSPLLFEPLKLALEMAKLTKGAFDPAIGKRMEDYGFNRHYLTGQRIESFEIESFMADSPTYRDIVLNERDRTVLLRKPLIIDLGAVAKGFAIDLAARELKPFYGFLVNAGGDLFASGLDESGKRWEIGIQHPERKDEMICSVSISNEAVCTSGGYERKSEKVPGVHHIIDPKTGLSPIEWVSCSVIAPFAMMADAFSTSSILMGKKKGRMLIEQAGLKAIWIASDLQIVTVGGI</sequence>
<evidence type="ECO:0000256" key="11">
    <source>
        <dbReference type="PIRNR" id="PIRNR006268"/>
    </source>
</evidence>
<organism evidence="12 13">
    <name type="scientific">Paenibacillus gyeongsangnamensis</name>
    <dbReference type="NCBI Taxonomy" id="3388067"/>
    <lineage>
        <taxon>Bacteria</taxon>
        <taxon>Bacillati</taxon>
        <taxon>Bacillota</taxon>
        <taxon>Bacilli</taxon>
        <taxon>Bacillales</taxon>
        <taxon>Paenibacillaceae</taxon>
        <taxon>Paenibacillus</taxon>
    </lineage>
</organism>
<keyword evidence="13" id="KW-1185">Reference proteome</keyword>
<keyword evidence="7 11" id="KW-0274">FAD</keyword>
<keyword evidence="5 11" id="KW-0808">Transferase</keyword>
<keyword evidence="4 11" id="KW-0285">Flavoprotein</keyword>
<accession>A0ABT4QBZ4</accession>
<dbReference type="PANTHER" id="PTHR30040">
    <property type="entry name" value="THIAMINE BIOSYNTHESIS LIPOPROTEIN APBE"/>
    <property type="match status" value="1"/>
</dbReference>
<evidence type="ECO:0000256" key="7">
    <source>
        <dbReference type="ARBA" id="ARBA00022827"/>
    </source>
</evidence>
<dbReference type="RefSeq" id="WP_269882907.1">
    <property type="nucleotide sequence ID" value="NZ_JAQAGZ010000011.1"/>
</dbReference>
<evidence type="ECO:0000256" key="3">
    <source>
        <dbReference type="ARBA" id="ARBA00016337"/>
    </source>
</evidence>
<evidence type="ECO:0000256" key="1">
    <source>
        <dbReference type="ARBA" id="ARBA00001946"/>
    </source>
</evidence>
<evidence type="ECO:0000256" key="6">
    <source>
        <dbReference type="ARBA" id="ARBA00022723"/>
    </source>
</evidence>
<comment type="caution">
    <text evidence="12">The sequence shown here is derived from an EMBL/GenBank/DDBJ whole genome shotgun (WGS) entry which is preliminary data.</text>
</comment>
<keyword evidence="8 11" id="KW-0460">Magnesium</keyword>
<evidence type="ECO:0000256" key="9">
    <source>
        <dbReference type="ARBA" id="ARBA00031306"/>
    </source>
</evidence>
<evidence type="ECO:0000256" key="4">
    <source>
        <dbReference type="ARBA" id="ARBA00022630"/>
    </source>
</evidence>
<dbReference type="PANTHER" id="PTHR30040:SF2">
    <property type="entry name" value="FAD:PROTEIN FMN TRANSFERASE"/>
    <property type="match status" value="1"/>
</dbReference>
<proteinExistence type="inferred from homology"/>
<name>A0ABT4QBZ4_9BACL</name>